<dbReference type="Pfam" id="PF17899">
    <property type="entry name" value="Peptidase_M61_N"/>
    <property type="match status" value="1"/>
</dbReference>
<name>A0A5C7EIB6_9PROT</name>
<dbReference type="InterPro" id="IPR040756">
    <property type="entry name" value="Peptidase_M61_N"/>
</dbReference>
<dbReference type="InParanoid" id="A0A5C7EIB6"/>
<dbReference type="Gene3D" id="2.60.40.3650">
    <property type="match status" value="1"/>
</dbReference>
<dbReference type="PROSITE" id="PS50106">
    <property type="entry name" value="PDZ"/>
    <property type="match status" value="1"/>
</dbReference>
<comment type="caution">
    <text evidence="2">The sequence shown here is derived from an EMBL/GenBank/DDBJ whole genome shotgun (WGS) entry which is preliminary data.</text>
</comment>
<dbReference type="InterPro" id="IPR024191">
    <property type="entry name" value="Peptidase_M61"/>
</dbReference>
<feature type="domain" description="PDZ" evidence="1">
    <location>
        <begin position="478"/>
        <end position="535"/>
    </location>
</feature>
<dbReference type="SUPFAM" id="SSF55486">
    <property type="entry name" value="Metalloproteases ('zincins'), catalytic domain"/>
    <property type="match status" value="1"/>
</dbReference>
<dbReference type="InterPro" id="IPR036034">
    <property type="entry name" value="PDZ_sf"/>
</dbReference>
<dbReference type="SUPFAM" id="SSF50156">
    <property type="entry name" value="PDZ domain-like"/>
    <property type="match status" value="1"/>
</dbReference>
<dbReference type="OrthoDB" id="9778516at2"/>
<dbReference type="Gene3D" id="2.30.42.10">
    <property type="match status" value="1"/>
</dbReference>
<dbReference type="InterPro" id="IPR027268">
    <property type="entry name" value="Peptidase_M4/M1_CTD_sf"/>
</dbReference>
<dbReference type="InterPro" id="IPR001478">
    <property type="entry name" value="PDZ"/>
</dbReference>
<dbReference type="Gene3D" id="1.10.390.10">
    <property type="entry name" value="Neutral Protease Domain 2"/>
    <property type="match status" value="1"/>
</dbReference>
<proteinExistence type="predicted"/>
<evidence type="ECO:0000313" key="2">
    <source>
        <dbReference type="EMBL" id="TXF10610.1"/>
    </source>
</evidence>
<accession>A0A5C7EIB6</accession>
<organism evidence="2 3">
    <name type="scientific">Pelomicrobium methylotrophicum</name>
    <dbReference type="NCBI Taxonomy" id="2602750"/>
    <lineage>
        <taxon>Bacteria</taxon>
        <taxon>Pseudomonadati</taxon>
        <taxon>Pseudomonadota</taxon>
        <taxon>Hydrogenophilia</taxon>
        <taxon>Hydrogenophilia incertae sedis</taxon>
        <taxon>Pelomicrobium</taxon>
    </lineage>
</organism>
<gene>
    <name evidence="2" type="ORF">FR698_14265</name>
</gene>
<dbReference type="EMBL" id="VPFL01000025">
    <property type="protein sequence ID" value="TXF10610.1"/>
    <property type="molecule type" value="Genomic_DNA"/>
</dbReference>
<dbReference type="Pfam" id="PF05299">
    <property type="entry name" value="Peptidase_M61"/>
    <property type="match status" value="1"/>
</dbReference>
<dbReference type="SMART" id="SM00228">
    <property type="entry name" value="PDZ"/>
    <property type="match status" value="1"/>
</dbReference>
<evidence type="ECO:0000313" key="3">
    <source>
        <dbReference type="Proteomes" id="UP000321201"/>
    </source>
</evidence>
<dbReference type="InterPro" id="IPR007963">
    <property type="entry name" value="Peptidase_M61_catalytic"/>
</dbReference>
<dbReference type="AlphaFoldDB" id="A0A5C7EIB6"/>
<reference evidence="2 3" key="1">
    <citation type="submission" date="2019-08" db="EMBL/GenBank/DDBJ databases">
        <title>Pelomicrobium methylotrophicum gen. nov., sp. nov. a moderately thermophilic, facultatively anaerobic, lithoautotrophic and methylotrophic bacterium isolated from a terrestrial mud volcano.</title>
        <authorList>
            <person name="Slobodkina G.B."/>
            <person name="Merkel A.Y."/>
            <person name="Slobodkin A.I."/>
        </authorList>
    </citation>
    <scope>NUCLEOTIDE SEQUENCE [LARGE SCALE GENOMIC DNA]</scope>
    <source>
        <strain evidence="2 3">SM250</strain>
    </source>
</reference>
<evidence type="ECO:0000259" key="1">
    <source>
        <dbReference type="PROSITE" id="PS50106"/>
    </source>
</evidence>
<dbReference type="Pfam" id="PF13180">
    <property type="entry name" value="PDZ_2"/>
    <property type="match status" value="1"/>
</dbReference>
<keyword evidence="3" id="KW-1185">Reference proteome</keyword>
<dbReference type="PIRSF" id="PIRSF016493">
    <property type="entry name" value="Glycyl_aminpptds"/>
    <property type="match status" value="1"/>
</dbReference>
<protein>
    <submittedName>
        <fullName evidence="2">M61 family metallopeptidase</fullName>
    </submittedName>
</protein>
<sequence length="601" mass="66985">MKRLKPIVYRIFPKFPEAHLFEVSCTVPDPNPEGQHFALPAWIPGSYLIRDFAKHVVAIRAASGRRPLFIEKVDKHTWRCDSTAGPVTVTMDVYAWDLSVRGAHLDTSHGFFNGPCVFLRVLGKEERPCQVEILPPRGTRYRAWRVATALPRDGAQPYGFGRYAARNYDELIDHPVEMGEFRLVSFRACGVPHDVAVTGRSDADLDRLGRDLQRMCEHHIRFFGEPAPFDRYVFLVTAVGEGYGGLEHRASCALVCARDDLPAPGVKEVTEGYRAFLGLASHEYFHAWNVKRIKPAAFVPYDLNRECYTTLLWAFEGFTSYYDDLALARCGLISRQDYLQQLGRTITQLLRTPGRTKQTVVESSWDAWIKYYRQDENTPNAVVSYYIKGSLIALCLDLLIRDRTRGRKSLDDVMRALWLRHGATGVPVPEDGIERLAEEVTGLKLGAFFDKALRSTGELPLKSLLSRFGVKMVLRPAESSMDKGGKPAAKPAQRVTLGARTAGNSTEVKLTHVLDGGPAQAAGLAAGDTLVAIDGLRVTPSNLESRLARYRPGDTVEVTGFRRDELFTWHLTLAAAPLDTCYLTLDGAARFAGRLKAWLGG</sequence>
<dbReference type="RefSeq" id="WP_147800878.1">
    <property type="nucleotide sequence ID" value="NZ_VPFL01000025.1"/>
</dbReference>
<dbReference type="Proteomes" id="UP000321201">
    <property type="component" value="Unassembled WGS sequence"/>
</dbReference>